<sequence>MSKRGTILTTLKKQVDSLRFFRHIIDDYTSSALISVKPSFQKNPRHLQNGADYYSAIKPDLRLRAVFMIQPTPNAHHSQHHHQVYEYHQEHQHADHKRIGQHS</sequence>
<gene>
    <name evidence="2" type="ORF">EV681_3037</name>
</gene>
<comment type="caution">
    <text evidence="2">The sequence shown here is derived from an EMBL/GenBank/DDBJ whole genome shotgun (WGS) entry which is preliminary data.</text>
</comment>
<dbReference type="EMBL" id="SHKO01000002">
    <property type="protein sequence ID" value="RZT94616.1"/>
    <property type="molecule type" value="Genomic_DNA"/>
</dbReference>
<organism evidence="2 3">
    <name type="scientific">Advenella incenata</name>
    <dbReference type="NCBI Taxonomy" id="267800"/>
    <lineage>
        <taxon>Bacteria</taxon>
        <taxon>Pseudomonadati</taxon>
        <taxon>Pseudomonadota</taxon>
        <taxon>Betaproteobacteria</taxon>
        <taxon>Burkholderiales</taxon>
        <taxon>Alcaligenaceae</taxon>
    </lineage>
</organism>
<accession>A0A4Q7VCL2</accession>
<feature type="compositionally biased region" description="Basic residues" evidence="1">
    <location>
        <begin position="94"/>
        <end position="103"/>
    </location>
</feature>
<feature type="region of interest" description="Disordered" evidence="1">
    <location>
        <begin position="74"/>
        <end position="103"/>
    </location>
</feature>
<dbReference type="AlphaFoldDB" id="A0A4Q7VCL2"/>
<protein>
    <submittedName>
        <fullName evidence="2">Uncharacterized protein</fullName>
    </submittedName>
</protein>
<name>A0A4Q7VCL2_9BURK</name>
<reference evidence="2 3" key="1">
    <citation type="submission" date="2019-02" db="EMBL/GenBank/DDBJ databases">
        <title>Genomic Encyclopedia of Type Strains, Phase IV (KMG-IV): sequencing the most valuable type-strain genomes for metagenomic binning, comparative biology and taxonomic classification.</title>
        <authorList>
            <person name="Goeker M."/>
        </authorList>
    </citation>
    <scope>NUCLEOTIDE SEQUENCE [LARGE SCALE GENOMIC DNA]</scope>
    <source>
        <strain evidence="2 3">DSM 23814</strain>
    </source>
</reference>
<evidence type="ECO:0000313" key="2">
    <source>
        <dbReference type="EMBL" id="RZT94616.1"/>
    </source>
</evidence>
<evidence type="ECO:0000313" key="3">
    <source>
        <dbReference type="Proteomes" id="UP000293398"/>
    </source>
</evidence>
<proteinExistence type="predicted"/>
<feature type="compositionally biased region" description="Basic and acidic residues" evidence="1">
    <location>
        <begin position="83"/>
        <end position="93"/>
    </location>
</feature>
<keyword evidence="3" id="KW-1185">Reference proteome</keyword>
<dbReference type="Proteomes" id="UP000293398">
    <property type="component" value="Unassembled WGS sequence"/>
</dbReference>
<evidence type="ECO:0000256" key="1">
    <source>
        <dbReference type="SAM" id="MobiDB-lite"/>
    </source>
</evidence>